<dbReference type="Proteomes" id="UP000207598">
    <property type="component" value="Unassembled WGS sequence"/>
</dbReference>
<accession>A0A238L1K6</accession>
<evidence type="ECO:0000256" key="7">
    <source>
        <dbReference type="PIRSR" id="PIRSR038994-2"/>
    </source>
</evidence>
<dbReference type="NCBIfam" id="TIGR00221">
    <property type="entry name" value="nagA"/>
    <property type="match status" value="1"/>
</dbReference>
<dbReference type="InterPro" id="IPR032466">
    <property type="entry name" value="Metal_Hydrolase"/>
</dbReference>
<dbReference type="Gene3D" id="3.20.20.140">
    <property type="entry name" value="Metal-dependent hydrolases"/>
    <property type="match status" value="1"/>
</dbReference>
<evidence type="ECO:0000256" key="8">
    <source>
        <dbReference type="PIRSR" id="PIRSR038994-3"/>
    </source>
</evidence>
<keyword evidence="11" id="KW-1185">Reference proteome</keyword>
<dbReference type="SUPFAM" id="SSF51556">
    <property type="entry name" value="Metallo-dependent hydrolases"/>
    <property type="match status" value="1"/>
</dbReference>
<name>A0A238L1K6_9RHOB</name>
<dbReference type="GO" id="GO:0046872">
    <property type="term" value="F:metal ion binding"/>
    <property type="evidence" value="ECO:0007669"/>
    <property type="project" value="UniProtKB-KW"/>
</dbReference>
<reference evidence="10 11" key="1">
    <citation type="submission" date="2017-05" db="EMBL/GenBank/DDBJ databases">
        <authorList>
            <person name="Song R."/>
            <person name="Chenine A.L."/>
            <person name="Ruprecht R.M."/>
        </authorList>
    </citation>
    <scope>NUCLEOTIDE SEQUENCE [LARGE SCALE GENOMIC DNA]</scope>
    <source>
        <strain evidence="10 11">CECT 8898</strain>
    </source>
</reference>
<feature type="binding site" evidence="8">
    <location>
        <position position="223"/>
    </location>
    <ligand>
        <name>Zn(2+)</name>
        <dbReference type="ChEBI" id="CHEBI:29105"/>
    </ligand>
</feature>
<keyword evidence="3 5" id="KW-0378">Hydrolase</keyword>
<feature type="binding site" evidence="7">
    <location>
        <position position="234"/>
    </location>
    <ligand>
        <name>substrate</name>
    </ligand>
</feature>
<feature type="binding site" evidence="8">
    <location>
        <position position="202"/>
    </location>
    <ligand>
        <name>Zn(2+)</name>
        <dbReference type="ChEBI" id="CHEBI:29105"/>
    </ligand>
</feature>
<keyword evidence="2 8" id="KW-0479">Metal-binding</keyword>
<dbReference type="InterPro" id="IPR003764">
    <property type="entry name" value="GlcNAc_6-P_deAcase"/>
</dbReference>
<evidence type="ECO:0000256" key="3">
    <source>
        <dbReference type="ARBA" id="ARBA00022801"/>
    </source>
</evidence>
<evidence type="ECO:0000256" key="5">
    <source>
        <dbReference type="PIRNR" id="PIRNR038994"/>
    </source>
</evidence>
<dbReference type="PANTHER" id="PTHR11113:SF14">
    <property type="entry name" value="N-ACETYLGLUCOSAMINE-6-PHOSPHATE DEACETYLASE"/>
    <property type="match status" value="1"/>
</dbReference>
<dbReference type="PIRSF" id="PIRSF038994">
    <property type="entry name" value="NagA"/>
    <property type="match status" value="1"/>
</dbReference>
<dbReference type="GO" id="GO:0008448">
    <property type="term" value="F:N-acetylglucosamine-6-phosphate deacetylase activity"/>
    <property type="evidence" value="ECO:0007669"/>
    <property type="project" value="UniProtKB-EC"/>
</dbReference>
<dbReference type="EC" id="3.5.1.25" evidence="10"/>
<organism evidence="10 11">
    <name type="scientific">Maliponia aquimaris</name>
    <dbReference type="NCBI Taxonomy" id="1673631"/>
    <lineage>
        <taxon>Bacteria</taxon>
        <taxon>Pseudomonadati</taxon>
        <taxon>Pseudomonadota</taxon>
        <taxon>Alphaproteobacteria</taxon>
        <taxon>Rhodobacterales</taxon>
        <taxon>Paracoccaceae</taxon>
        <taxon>Maliponia</taxon>
    </lineage>
</organism>
<comment type="similarity">
    <text evidence="1 5">Belongs to the metallo-dependent hydrolases superfamily. NagA family.</text>
</comment>
<feature type="binding site" evidence="7">
    <location>
        <begin position="313"/>
        <end position="315"/>
    </location>
    <ligand>
        <name>substrate</name>
    </ligand>
</feature>
<gene>
    <name evidence="10" type="primary">nagA_2</name>
    <name evidence="10" type="ORF">MAA8898_04161</name>
</gene>
<feature type="binding site" evidence="7">
    <location>
        <position position="149"/>
    </location>
    <ligand>
        <name>substrate</name>
    </ligand>
</feature>
<proteinExistence type="inferred from homology"/>
<evidence type="ECO:0000256" key="2">
    <source>
        <dbReference type="ARBA" id="ARBA00022723"/>
    </source>
</evidence>
<feature type="active site" description="Proton donor/acceptor" evidence="6">
    <location>
        <position position="280"/>
    </location>
</feature>
<comment type="cofactor">
    <cofactor evidence="8">
        <name>a divalent metal cation</name>
        <dbReference type="ChEBI" id="CHEBI:60240"/>
    </cofactor>
    <text evidence="8">Binds 1 divalent metal cation per subunit.</text>
</comment>
<dbReference type="Gene3D" id="2.30.40.10">
    <property type="entry name" value="Urease, subunit C, domain 1"/>
    <property type="match status" value="1"/>
</dbReference>
<protein>
    <submittedName>
        <fullName evidence="10">N-acetylglucosamine-6-phosphate deacetylase</fullName>
        <ecNumber evidence="10">3.5.1.25</ecNumber>
    </submittedName>
</protein>
<dbReference type="GO" id="GO:0006046">
    <property type="term" value="P:N-acetylglucosamine catabolic process"/>
    <property type="evidence" value="ECO:0007669"/>
    <property type="project" value="TreeGrafter"/>
</dbReference>
<feature type="binding site" evidence="8">
    <location>
        <position position="138"/>
    </location>
    <ligand>
        <name>Zn(2+)</name>
        <dbReference type="ChEBI" id="CHEBI:29105"/>
    </ligand>
</feature>
<evidence type="ECO:0000256" key="6">
    <source>
        <dbReference type="PIRSR" id="PIRSR038994-1"/>
    </source>
</evidence>
<evidence type="ECO:0000259" key="9">
    <source>
        <dbReference type="Pfam" id="PF01979"/>
    </source>
</evidence>
<keyword evidence="4 5" id="KW-0119">Carbohydrate metabolism</keyword>
<dbReference type="Pfam" id="PF01979">
    <property type="entry name" value="Amidohydro_1"/>
    <property type="match status" value="1"/>
</dbReference>
<feature type="binding site" evidence="7">
    <location>
        <begin position="226"/>
        <end position="227"/>
    </location>
    <ligand>
        <name>substrate</name>
    </ligand>
</feature>
<evidence type="ECO:0000256" key="1">
    <source>
        <dbReference type="ARBA" id="ARBA00010716"/>
    </source>
</evidence>
<dbReference type="EMBL" id="FXYF01000014">
    <property type="protein sequence ID" value="SMX48899.1"/>
    <property type="molecule type" value="Genomic_DNA"/>
</dbReference>
<dbReference type="PANTHER" id="PTHR11113">
    <property type="entry name" value="N-ACETYLGLUCOSAMINE-6-PHOSPHATE DEACETYLASE"/>
    <property type="match status" value="1"/>
</dbReference>
<evidence type="ECO:0000256" key="4">
    <source>
        <dbReference type="ARBA" id="ARBA00023277"/>
    </source>
</evidence>
<feature type="domain" description="Amidohydrolase-related" evidence="9">
    <location>
        <begin position="60"/>
        <end position="383"/>
    </location>
</feature>
<dbReference type="AlphaFoldDB" id="A0A238L1K6"/>
<dbReference type="InterPro" id="IPR006680">
    <property type="entry name" value="Amidohydro-rel"/>
</dbReference>
<feature type="binding site" evidence="7">
    <location>
        <position position="258"/>
    </location>
    <ligand>
        <name>substrate</name>
    </ligand>
</feature>
<dbReference type="InterPro" id="IPR011059">
    <property type="entry name" value="Metal-dep_hydrolase_composite"/>
</dbReference>
<evidence type="ECO:0000313" key="10">
    <source>
        <dbReference type="EMBL" id="SMX48899.1"/>
    </source>
</evidence>
<sequence length="390" mass="40702">MPLDEPPIHPRRILARKLFDGLGDTCRTDQLIEIEAGRIARVGAWQAGGAGHSDMVEADIVSAGFIDLQINGANDVQFNFDPTPEALERIAQGARRGGTAHLLPTFITAPDRQYLAAIDAARAAIDVGVPGILGLHLEGPFLSPERPGIHDPAAIRALDPTDLSHLGAAFPGVLLLTLAPEHLPPGTLTALSDAGVIVFAGHSAATAACIEVAQTQGLRGATHLFNAMSQLTGREPGLVGVVLASDRLFAGIVADGHHVAWSNIGIAARLMPDRLCLVTDAMLTLAGRTTEFDLHGEAIRLEGGRLTNAADRLAGAHVAMDESVRNLVAQLDMPIAAALRMASANPARALGLGDELGVVRAGYRASLTLLDNDLEAVGTVVDGALFDRTG</sequence>
<evidence type="ECO:0000313" key="11">
    <source>
        <dbReference type="Proteomes" id="UP000207598"/>
    </source>
</evidence>